<evidence type="ECO:0000313" key="3">
    <source>
        <dbReference type="Proteomes" id="UP000030745"/>
    </source>
</evidence>
<dbReference type="EMBL" id="KK584051">
    <property type="protein sequence ID" value="KDO16556.1"/>
    <property type="molecule type" value="Genomic_DNA"/>
</dbReference>
<feature type="signal peptide" evidence="1">
    <location>
        <begin position="1"/>
        <end position="17"/>
    </location>
</feature>
<keyword evidence="1" id="KW-0732">Signal</keyword>
<gene>
    <name evidence="2" type="ORF">SPRG_17935</name>
</gene>
<dbReference type="AlphaFoldDB" id="A0A067BQF9"/>
<accession>A0A067BQF9</accession>
<evidence type="ECO:0000256" key="1">
    <source>
        <dbReference type="SAM" id="SignalP"/>
    </source>
</evidence>
<proteinExistence type="predicted"/>
<dbReference type="Proteomes" id="UP000030745">
    <property type="component" value="Unassembled WGS sequence"/>
</dbReference>
<keyword evidence="3" id="KW-1185">Reference proteome</keyword>
<dbReference type="KEGG" id="spar:SPRG_17935"/>
<feature type="chain" id="PRO_5001637803" evidence="1">
    <location>
        <begin position="18"/>
        <end position="193"/>
    </location>
</feature>
<dbReference type="OrthoDB" id="76599at2759"/>
<organism evidence="2 3">
    <name type="scientific">Saprolegnia parasitica (strain CBS 223.65)</name>
    <dbReference type="NCBI Taxonomy" id="695850"/>
    <lineage>
        <taxon>Eukaryota</taxon>
        <taxon>Sar</taxon>
        <taxon>Stramenopiles</taxon>
        <taxon>Oomycota</taxon>
        <taxon>Saprolegniomycetes</taxon>
        <taxon>Saprolegniales</taxon>
        <taxon>Saprolegniaceae</taxon>
        <taxon>Saprolegnia</taxon>
    </lineage>
</organism>
<name>A0A067BQF9_SAPPC</name>
<protein>
    <submittedName>
        <fullName evidence="2">Uncharacterized protein</fullName>
    </submittedName>
</protein>
<reference evidence="2 3" key="1">
    <citation type="journal article" date="2013" name="PLoS Genet.">
        <title>Distinctive expansion of potential virulence genes in the genome of the oomycete fish pathogen Saprolegnia parasitica.</title>
        <authorList>
            <person name="Jiang R.H."/>
            <person name="de Bruijn I."/>
            <person name="Haas B.J."/>
            <person name="Belmonte R."/>
            <person name="Lobach L."/>
            <person name="Christie J."/>
            <person name="van den Ackerveken G."/>
            <person name="Bottin A."/>
            <person name="Bulone V."/>
            <person name="Diaz-Moreno S.M."/>
            <person name="Dumas B."/>
            <person name="Fan L."/>
            <person name="Gaulin E."/>
            <person name="Govers F."/>
            <person name="Grenville-Briggs L.J."/>
            <person name="Horner N.R."/>
            <person name="Levin J.Z."/>
            <person name="Mammella M."/>
            <person name="Meijer H.J."/>
            <person name="Morris P."/>
            <person name="Nusbaum C."/>
            <person name="Oome S."/>
            <person name="Phillips A.J."/>
            <person name="van Rooyen D."/>
            <person name="Rzeszutek E."/>
            <person name="Saraiva M."/>
            <person name="Secombes C.J."/>
            <person name="Seidl M.F."/>
            <person name="Snel B."/>
            <person name="Stassen J.H."/>
            <person name="Sykes S."/>
            <person name="Tripathy S."/>
            <person name="van den Berg H."/>
            <person name="Vega-Arreguin J.C."/>
            <person name="Wawra S."/>
            <person name="Young S.K."/>
            <person name="Zeng Q."/>
            <person name="Dieguez-Uribeondo J."/>
            <person name="Russ C."/>
            <person name="Tyler B.M."/>
            <person name="van West P."/>
        </authorList>
    </citation>
    <scope>NUCLEOTIDE SEQUENCE [LARGE SCALE GENOMIC DNA]</scope>
    <source>
        <strain evidence="2 3">CBS 223.65</strain>
    </source>
</reference>
<sequence length="193" mass="20221">MKLFAVAFAALAALVSAQPSFDPVTNAYLVGLFESADAKVDMKVNPSTEAYLVGLFEASQVLTSKYICGVIGEGVSKVQLVFPEGTKKIEVGATGKVEYFVESAVGAKATACDISVADHAPVRRQLEDVEYLWPIWPKTVNVTGISIEGSPAAPKTVSADLSAHGATLGVTITPPSTAGAHDATFKVEMFVLD</sequence>
<dbReference type="RefSeq" id="XP_012212737.1">
    <property type="nucleotide sequence ID" value="XM_012357347.1"/>
</dbReference>
<evidence type="ECO:0000313" key="2">
    <source>
        <dbReference type="EMBL" id="KDO16556.1"/>
    </source>
</evidence>
<dbReference type="GeneID" id="24139462"/>
<dbReference type="VEuPathDB" id="FungiDB:SPRG_17935"/>